<dbReference type="CDD" id="cd10797">
    <property type="entry name" value="GH57N_APU_like_1"/>
    <property type="match status" value="1"/>
</dbReference>
<dbReference type="Pfam" id="PF12055">
    <property type="entry name" value="DUF3536"/>
    <property type="match status" value="1"/>
</dbReference>
<comment type="caution">
    <text evidence="4">The sequence shown here is derived from an EMBL/GenBank/DDBJ whole genome shotgun (WGS) entry which is preliminary data.</text>
</comment>
<dbReference type="InterPro" id="IPR011330">
    <property type="entry name" value="Glyco_hydro/deAcase_b/a-brl"/>
</dbReference>
<dbReference type="AlphaFoldDB" id="A0A9D1MZS1"/>
<dbReference type="EMBL" id="DVOD01000034">
    <property type="protein sequence ID" value="HIU92459.1"/>
    <property type="molecule type" value="Genomic_DNA"/>
</dbReference>
<evidence type="ECO:0000313" key="5">
    <source>
        <dbReference type="Proteomes" id="UP000886748"/>
    </source>
</evidence>
<dbReference type="InterPro" id="IPR052046">
    <property type="entry name" value="GH57_Enzymes"/>
</dbReference>
<dbReference type="InterPro" id="IPR004300">
    <property type="entry name" value="Glyco_hydro_57_N"/>
</dbReference>
<gene>
    <name evidence="4" type="ORF">IAD26_04925</name>
</gene>
<name>A0A9D1MZS1_9CLOT</name>
<evidence type="ECO:0000259" key="3">
    <source>
        <dbReference type="Pfam" id="PF03065"/>
    </source>
</evidence>
<reference evidence="4" key="2">
    <citation type="journal article" date="2021" name="PeerJ">
        <title>Extensive microbial diversity within the chicken gut microbiome revealed by metagenomics and culture.</title>
        <authorList>
            <person name="Gilroy R."/>
            <person name="Ravi A."/>
            <person name="Getino M."/>
            <person name="Pursley I."/>
            <person name="Horton D.L."/>
            <person name="Alikhan N.F."/>
            <person name="Baker D."/>
            <person name="Gharbi K."/>
            <person name="Hall N."/>
            <person name="Watson M."/>
            <person name="Adriaenssens E.M."/>
            <person name="Foster-Nyarko E."/>
            <person name="Jarju S."/>
            <person name="Secka A."/>
            <person name="Antonio M."/>
            <person name="Oren A."/>
            <person name="Chaudhuri R.R."/>
            <person name="La Ragione R."/>
            <person name="Hildebrand F."/>
            <person name="Pallen M.J."/>
        </authorList>
    </citation>
    <scope>NUCLEOTIDE SEQUENCE</scope>
    <source>
        <strain evidence="4">CHK154-7741</strain>
    </source>
</reference>
<evidence type="ECO:0000256" key="1">
    <source>
        <dbReference type="ARBA" id="ARBA00006821"/>
    </source>
</evidence>
<dbReference type="PANTHER" id="PTHR36306:SF3">
    <property type="entry name" value="GLYCOSIDE HYDROLASE FAMILY 57"/>
    <property type="match status" value="1"/>
</dbReference>
<keyword evidence="2" id="KW-0119">Carbohydrate metabolism</keyword>
<organism evidence="4 5">
    <name type="scientific">Candidatus Limenecus avicola</name>
    <dbReference type="NCBI Taxonomy" id="2840847"/>
    <lineage>
        <taxon>Bacteria</taxon>
        <taxon>Bacillati</taxon>
        <taxon>Bacillota</taxon>
        <taxon>Clostridia</taxon>
        <taxon>Eubacteriales</taxon>
        <taxon>Clostridiaceae</taxon>
        <taxon>Clostridiaceae incertae sedis</taxon>
        <taxon>Candidatus Limenecus</taxon>
    </lineage>
</organism>
<dbReference type="GO" id="GO:0005975">
    <property type="term" value="P:carbohydrate metabolic process"/>
    <property type="evidence" value="ECO:0007669"/>
    <property type="project" value="InterPro"/>
</dbReference>
<dbReference type="GO" id="GO:0003824">
    <property type="term" value="F:catalytic activity"/>
    <property type="evidence" value="ECO:0007669"/>
    <property type="project" value="InterPro"/>
</dbReference>
<comment type="similarity">
    <text evidence="1">Belongs to the glycosyl hydrolase 57 family.</text>
</comment>
<dbReference type="SUPFAM" id="SSF88713">
    <property type="entry name" value="Glycoside hydrolase/deacetylase"/>
    <property type="match status" value="1"/>
</dbReference>
<dbReference type="Pfam" id="PF03065">
    <property type="entry name" value="Glyco_hydro_57"/>
    <property type="match status" value="1"/>
</dbReference>
<dbReference type="InterPro" id="IPR021923">
    <property type="entry name" value="DUF3536"/>
</dbReference>
<reference evidence="4" key="1">
    <citation type="submission" date="2020-10" db="EMBL/GenBank/DDBJ databases">
        <authorList>
            <person name="Gilroy R."/>
        </authorList>
    </citation>
    <scope>NUCLEOTIDE SEQUENCE</scope>
    <source>
        <strain evidence="4">CHK154-7741</strain>
    </source>
</reference>
<sequence>MSTNKSNDKANAAEIKDKDKKYLTIHGHFYQPPRENPWLEAIELQDSALPFHDWNERVNLECYNPNSASRIVDNKNKVLDIVNNYSLMSYNFGPTLLSWMEKHAPKTYERIIKADVVSRVKFSGHGNAIAQVYNHIIMPLANRHDKETQVKWGIRDFEYRFGRMPEGMWLAETAVDDETLEVLADNGIKFTILSPYQSLKYRKMGAKDWTDAGWGNIDPAKPYRYFIKNNPKKFVDLFFYDGAISKSVAFDNILQDGNKFVNRLKEGISNDRNYPQLINIGTDGESYGHHTKFGDMALAYVLRVKAEEAGFTITNYGEYLEKYGVHDEVDIKQASSWSCFHGVGRWKEDCGCSTGGQPSWNQRWREPLRNALDYLRDNLIALYEKQGKKFFTKDPWEVRNEYINVILDRTELAIKNFCKNNLKPECNDQDKVAAMKLLEMQRQAMLMYTSCGWFFADISGIETTQIMKYAARAMQLAANFTQQDFETEFVNILSGAQSNIKEFGTGADIYRKFVKPSVVTIKQIASLWAIVSLYEETDDETSLYCYDIKRLNYKTVSKGKNSLYIGRVQIKSQITLEKFDLIFALLKYSGGDFHCAIKEYSSAEEFAEIQKNLTSTFVNYPLTEIIRSLDENFGTEYYTLKDIFIEERRKILNIMIQGKTNKFSGLYKDIYEDGKASIFHFKNLGLNPPDEFKIAARYVLGIEFNKQLEASEKSLNDHEMQEAIDIHNEAKMLGVKLDKKLANTIFTEKVTDAMYALSKNPEIHTIEAVLSLFRYVEALELRIDTSESQNIYFNKIHEILEDVVSNIDELKDDYDRKFVLLLLELGNKLNINTDFYKETFDKAMSPLTAAMKELKDKNKDKN</sequence>
<evidence type="ECO:0000256" key="2">
    <source>
        <dbReference type="ARBA" id="ARBA00023277"/>
    </source>
</evidence>
<accession>A0A9D1MZS1</accession>
<evidence type="ECO:0000313" key="4">
    <source>
        <dbReference type="EMBL" id="HIU92459.1"/>
    </source>
</evidence>
<protein>
    <submittedName>
        <fullName evidence="4">DUF3536 domain-containing protein</fullName>
    </submittedName>
</protein>
<dbReference type="Proteomes" id="UP000886748">
    <property type="component" value="Unassembled WGS sequence"/>
</dbReference>
<proteinExistence type="inferred from homology"/>
<dbReference type="PANTHER" id="PTHR36306">
    <property type="entry name" value="ALPHA-AMYLASE-RELATED-RELATED"/>
    <property type="match status" value="1"/>
</dbReference>
<dbReference type="Gene3D" id="3.20.110.20">
    <property type="match status" value="1"/>
</dbReference>
<feature type="domain" description="Glycoside hydrolase family 57 N-terminal" evidence="3">
    <location>
        <begin position="89"/>
        <end position="330"/>
    </location>
</feature>